<evidence type="ECO:0000256" key="2">
    <source>
        <dbReference type="SAM" id="MobiDB-lite"/>
    </source>
</evidence>
<feature type="region of interest" description="Disordered" evidence="2">
    <location>
        <begin position="1725"/>
        <end position="1746"/>
    </location>
</feature>
<protein>
    <submittedName>
        <fullName evidence="4">Retrovirus-related pol polyprotein from transposon TNT 1-94</fullName>
    </submittedName>
</protein>
<feature type="region of interest" description="Disordered" evidence="2">
    <location>
        <begin position="1639"/>
        <end position="1694"/>
    </location>
</feature>
<evidence type="ECO:0000313" key="4">
    <source>
        <dbReference type="EMBL" id="GJS85173.1"/>
    </source>
</evidence>
<name>A0ABQ4Z8B6_9ASTR</name>
<feature type="compositionally biased region" description="Basic and acidic residues" evidence="2">
    <location>
        <begin position="1639"/>
        <end position="1655"/>
    </location>
</feature>
<sequence length="2390" mass="271933">MSSKSEDIQAAGSDTRPPMLDRTDFESWQQRIRLYCTDGPYLGPERDRMVADLSQAENDRLRADIRATNILLQGLPRDIYKLINHNTDAKDFWDNVKMLLGLKESNHDQLYAYLKQHESHANENKMLMERLNQHSHDPLALVFNVSPYHYPSSSSVPPQPSYTPPVTYQPQFIDNTQLDTGGQTNTFDDEVDEGPVQDMAQNEDNIFQADQCDAFDSDVDEAPTAKTMFMENLSSTDLVYDEAGLSYDSDTLFEIQDHNNCLDNMNESHEEHEIHNDVQPNDVVDSDTKYTIMIITNDIYEQDAPCVTSNNIVNASLTVELARYKELAEELHSVKMQLNSTFNHNKLIHEEVSMLKQDFKQKKNKLLEEFLDMKHLKEKVKDKLYKQDQSLQTLHMLCKPKSFYDEINRVAIGYKNPLYMSKAKQVQYALYNGHEIVKTKHARALVHDSKDTLKTAETTRKQMIKKMKDPECMKKKVKIAPHDYSKENYLATFTPQKQLTLGQIFWSDDLLKMKAKAFKEKAKSAKPIIAMTVTIFSEFDKTYKKRITPTSLTERERGFEQTKTCYLTEIIPFFKTIKGHFEGIQTALIKEIKEMKEVFDQMEVEVDQHGVDKKCDEIERKNLLIENENLIADCLSKYVFYTATNSRLTISRFSNMHDAYTAAQKRIAELEAENSNLKNKIKNDDHDEMIKHFSKLELTRAKTIEKTTSLLTKIEILKAQIKGKTKCVTMPDPVKPKVLAPDIVGTLREIVEEAGVEKPLDSSFASACLYTKNSQELLEYVIGTCPKDFNKRDRKIATAPLNRKKRVTFIKPGVKDATAASGSKPRSNTKKYRTLPAKSDMKKVEAHSRNNKSIVKQKNHVDSSISFKRTVINSNSTSVCKTCNKFLMSFNHDKCVVKSLKFVKKSPVNKVWRVKQVKQVWQATGKLFTNVGFQWQPTSRKFTLGKHCPLTRFTEPKVVSAKQPKSVSTSKIMITERLSNISQKPLTRHDEVLSYLLTVQGLQEQIMVVASLVKSLKPCVNIFHQKLVSRTPQQNDVVERRNRTLVEAARTMLIFSKTLMFLWAEAVATACNSASSSIVQPPISHQVVIAGPTIKDNPFAQDDNNPFVNVFALVLSFDESSSGDVSFAKSTQVVQPHNHLRKWSKDHPLDNVIGNPSHPVTTIKQLATDALWCLYNSVLSKVKPKNVKTAMDKGCWFEAMQKEIHEFDRIQLDEYGDVLKNKAQLVAKGYRQEECIDFEESFASVARIEAIRIFIANAASKNMIIYQIDVKTAFLNGELKEEVYVSQPKGFIDPDHPTHVYRLKKALYGLKQAPRAWYNTLSRFLLDNKFSNGVVDPTYQAKPTKKHLEAIKRVFRYLRGTINWGLWYSKDTAMALTAYTDADHAGCQDTRRSTSGSAQFLGDKLVSWSSKKQKSIAISTTKAEYIAIAITLYCNNVQHSRSKHIDICHHFIREQVKNGVVELYFVTTDYQLADIFTKALPRERFEFLLPRLGMKSMSPETLKRLQDGEEDGLHDALEITHVDPTNPFVSSPAGEIVMDFLNELGYPEVIHFVSHMHVNNMFQPRKAILSLINQCLTDKTSGNDKRRHPVLQMLWGIMTRTNVDYAELLWEDLRPESLRHVTGDDFLLGNLKFIPKVQAKEGGKKKTTPKADKPVKPAPAKQPKPKPVKEKSTKPTPLQKAKKGKVQKVRNGKSPLKLIDEDEEVHHKLEPQGVGRLQQLKRHVQPQDDASANIVRDSPSPADAETRADTDITTSIANTEVLYAKDVQGKEISHTVVLEEKIAKLDEGQAGSDLGKTPESRPLPEHKHMDEDQARPNPGKSHEALAIPNLEPMHDDSIATIYPKVHESLKHTTEEHVYLENPLSLSGTLSSMKNLDDAFTFNDQFLNDKPTEEEPGKTIMETKAKSMVIVPIHEASTLVPPLSTPIIDLSPPKPVSFPLQEPIIAATTEATTTTLPLPPPPQQQSTTDSSLASRILMLEQRYLLHKINHTINEVLKEAVHVALLASLRDRFRELPEADMKEILHQRMFESGSYKSLPEHVALYEALEASMKHANRAGFLAEKDKYDSDASGSKQPPAPQSSAWKTSDTRVAPSSSSKQKFVPHSKQPVEDVPIPDDVNISDSKDTDTTHLPKIKTKPDWLKPVLEEDRPTTLEPDWVIPLNDLSKTENNWANALASSYQDLDEYKLLRQTGDISSFINWFCKRIRKKKLSKADSEGPAFKVVRPFHDNNISLQFHMEECHLLLTDQVDLVNPEGHRVVPDMSKPLPLGGPPGQLKAAQYPDFGLKELVPSLWIESERDYDISATYGITHWWFKCKEFYITRHNAPSDRSTVRSYMWILSIVSLKTISRYGYTYLKEIVLRIADYKEYKVSESDFKNLHPNDFEDMYLLHL</sequence>
<comment type="caution">
    <text evidence="4">The sequence shown here is derived from an EMBL/GenBank/DDBJ whole genome shotgun (WGS) entry which is preliminary data.</text>
</comment>
<keyword evidence="5" id="KW-1185">Reference proteome</keyword>
<accession>A0ABQ4Z8B6</accession>
<dbReference type="SUPFAM" id="SSF53098">
    <property type="entry name" value="Ribonuclease H-like"/>
    <property type="match status" value="1"/>
</dbReference>
<evidence type="ECO:0000256" key="1">
    <source>
        <dbReference type="SAM" id="Coils"/>
    </source>
</evidence>
<evidence type="ECO:0000313" key="5">
    <source>
        <dbReference type="Proteomes" id="UP001151760"/>
    </source>
</evidence>
<gene>
    <name evidence="4" type="ORF">Tco_0751714</name>
</gene>
<dbReference type="InterPro" id="IPR012337">
    <property type="entry name" value="RNaseH-like_sf"/>
</dbReference>
<reference evidence="4" key="1">
    <citation type="journal article" date="2022" name="Int. J. Mol. Sci.">
        <title>Draft Genome of Tanacetum Coccineum: Genomic Comparison of Closely Related Tanacetum-Family Plants.</title>
        <authorList>
            <person name="Yamashiro T."/>
            <person name="Shiraishi A."/>
            <person name="Nakayama K."/>
            <person name="Satake H."/>
        </authorList>
    </citation>
    <scope>NUCLEOTIDE SEQUENCE</scope>
</reference>
<dbReference type="CDD" id="cd09272">
    <property type="entry name" value="RNase_HI_RT_Ty1"/>
    <property type="match status" value="1"/>
</dbReference>
<organism evidence="4 5">
    <name type="scientific">Tanacetum coccineum</name>
    <dbReference type="NCBI Taxonomy" id="301880"/>
    <lineage>
        <taxon>Eukaryota</taxon>
        <taxon>Viridiplantae</taxon>
        <taxon>Streptophyta</taxon>
        <taxon>Embryophyta</taxon>
        <taxon>Tracheophyta</taxon>
        <taxon>Spermatophyta</taxon>
        <taxon>Magnoliopsida</taxon>
        <taxon>eudicotyledons</taxon>
        <taxon>Gunneridae</taxon>
        <taxon>Pentapetalae</taxon>
        <taxon>asterids</taxon>
        <taxon>campanulids</taxon>
        <taxon>Asterales</taxon>
        <taxon>Asteraceae</taxon>
        <taxon>Asteroideae</taxon>
        <taxon>Anthemideae</taxon>
        <taxon>Anthemidinae</taxon>
        <taxon>Tanacetum</taxon>
    </lineage>
</organism>
<feature type="region of interest" description="Disordered" evidence="2">
    <location>
        <begin position="2064"/>
        <end position="2133"/>
    </location>
</feature>
<feature type="coiled-coil region" evidence="1">
    <location>
        <begin position="653"/>
        <end position="687"/>
    </location>
</feature>
<feature type="region of interest" description="Disordered" evidence="2">
    <location>
        <begin position="1"/>
        <end position="22"/>
    </location>
</feature>
<dbReference type="InterPro" id="IPR043502">
    <property type="entry name" value="DNA/RNA_pol_sf"/>
</dbReference>
<dbReference type="Proteomes" id="UP001151760">
    <property type="component" value="Unassembled WGS sequence"/>
</dbReference>
<dbReference type="Pfam" id="PF07727">
    <property type="entry name" value="RVT_2"/>
    <property type="match status" value="1"/>
</dbReference>
<dbReference type="EMBL" id="BQNB010011030">
    <property type="protein sequence ID" value="GJS85173.1"/>
    <property type="molecule type" value="Genomic_DNA"/>
</dbReference>
<dbReference type="PANTHER" id="PTHR11439">
    <property type="entry name" value="GAG-POL-RELATED RETROTRANSPOSON"/>
    <property type="match status" value="1"/>
</dbReference>
<dbReference type="PANTHER" id="PTHR11439:SF509">
    <property type="entry name" value="RNA-DIRECTED DNA POLYMERASE"/>
    <property type="match status" value="1"/>
</dbReference>
<feature type="domain" description="Reverse transcriptase Ty1/copia-type" evidence="3">
    <location>
        <begin position="1218"/>
        <end position="1332"/>
    </location>
</feature>
<keyword evidence="1" id="KW-0175">Coiled coil</keyword>
<dbReference type="InterPro" id="IPR013103">
    <property type="entry name" value="RVT_2"/>
</dbReference>
<feature type="compositionally biased region" description="Basic residues" evidence="2">
    <location>
        <begin position="1680"/>
        <end position="1691"/>
    </location>
</feature>
<dbReference type="Gene3D" id="3.30.420.10">
    <property type="entry name" value="Ribonuclease H-like superfamily/Ribonuclease H"/>
    <property type="match status" value="1"/>
</dbReference>
<feature type="region of interest" description="Disordered" evidence="2">
    <location>
        <begin position="1787"/>
        <end position="1822"/>
    </location>
</feature>
<feature type="compositionally biased region" description="Basic and acidic residues" evidence="2">
    <location>
        <begin position="2121"/>
        <end position="2133"/>
    </location>
</feature>
<feature type="compositionally biased region" description="Basic and acidic residues" evidence="2">
    <location>
        <begin position="1796"/>
        <end position="1814"/>
    </location>
</feature>
<reference evidence="4" key="2">
    <citation type="submission" date="2022-01" db="EMBL/GenBank/DDBJ databases">
        <authorList>
            <person name="Yamashiro T."/>
            <person name="Shiraishi A."/>
            <person name="Satake H."/>
            <person name="Nakayama K."/>
        </authorList>
    </citation>
    <scope>NUCLEOTIDE SEQUENCE</scope>
</reference>
<feature type="compositionally biased region" description="Polar residues" evidence="2">
    <location>
        <begin position="2069"/>
        <end position="2085"/>
    </location>
</feature>
<dbReference type="InterPro" id="IPR036397">
    <property type="entry name" value="RNaseH_sf"/>
</dbReference>
<dbReference type="SUPFAM" id="SSF56672">
    <property type="entry name" value="DNA/RNA polymerases"/>
    <property type="match status" value="1"/>
</dbReference>
<proteinExistence type="predicted"/>
<evidence type="ECO:0000259" key="3">
    <source>
        <dbReference type="Pfam" id="PF07727"/>
    </source>
</evidence>